<feature type="compositionally biased region" description="Low complexity" evidence="2">
    <location>
        <begin position="149"/>
        <end position="158"/>
    </location>
</feature>
<dbReference type="SUPFAM" id="SSF140566">
    <property type="entry name" value="FlgN-like"/>
    <property type="match status" value="1"/>
</dbReference>
<dbReference type="Proteomes" id="UP000297975">
    <property type="component" value="Unassembled WGS sequence"/>
</dbReference>
<dbReference type="InterPro" id="IPR036679">
    <property type="entry name" value="FlgN-like_sf"/>
</dbReference>
<dbReference type="GO" id="GO:0044780">
    <property type="term" value="P:bacterial-type flagellum assembly"/>
    <property type="evidence" value="ECO:0007669"/>
    <property type="project" value="InterPro"/>
</dbReference>
<dbReference type="Gene3D" id="1.20.58.300">
    <property type="entry name" value="FlgN-like"/>
    <property type="match status" value="1"/>
</dbReference>
<proteinExistence type="predicted"/>
<keyword evidence="3" id="KW-0966">Cell projection</keyword>
<keyword evidence="3" id="KW-0282">Flagellum</keyword>
<comment type="caution">
    <text evidence="3">The sequence shown here is derived from an EMBL/GenBank/DDBJ whole genome shotgun (WGS) entry which is preliminary data.</text>
</comment>
<sequence length="164" mass="19063">MSIQKITEHLEKLYQLNESLLTLSKQKTELVKKSKIDEFNELLMKERKHAQAIEQVEAKRVELTDEWFMKHAPNTSEKTLSQMIELVEGEAEKEKLQTVYENLIVNLADLKQQEALNQDLIQQSLQFIELSMEMFQPNSKNMNYDKPKGQQGKSSSQSVFDSKA</sequence>
<accession>A0A4Y8IRF3</accession>
<reference evidence="3 4" key="1">
    <citation type="submission" date="2019-03" db="EMBL/GenBank/DDBJ databases">
        <authorList>
            <person name="He R.-H."/>
        </authorList>
    </citation>
    <scope>NUCLEOTIDE SEQUENCE [LARGE SCALE GENOMIC DNA]</scope>
    <source>
        <strain evidence="4">SH 714</strain>
    </source>
</reference>
<name>A0A4Y8IRF3_9BACI</name>
<dbReference type="EMBL" id="SOPW01000002">
    <property type="protein sequence ID" value="TFB24381.1"/>
    <property type="molecule type" value="Genomic_DNA"/>
</dbReference>
<evidence type="ECO:0000313" key="3">
    <source>
        <dbReference type="EMBL" id="TFB24381.1"/>
    </source>
</evidence>
<dbReference type="AlphaFoldDB" id="A0A4Y8IRF3"/>
<protein>
    <submittedName>
        <fullName evidence="3">Flagellar protein FlgN</fullName>
    </submittedName>
</protein>
<feature type="region of interest" description="Disordered" evidence="2">
    <location>
        <begin position="138"/>
        <end position="164"/>
    </location>
</feature>
<dbReference type="InterPro" id="IPR007809">
    <property type="entry name" value="FlgN-like"/>
</dbReference>
<dbReference type="OrthoDB" id="2381500at2"/>
<keyword evidence="4" id="KW-1185">Reference proteome</keyword>
<dbReference type="RefSeq" id="WP_134338739.1">
    <property type="nucleotide sequence ID" value="NZ_SOPW01000002.1"/>
</dbReference>
<gene>
    <name evidence="3" type="ORF">E3U55_02450</name>
</gene>
<evidence type="ECO:0000256" key="2">
    <source>
        <dbReference type="SAM" id="MobiDB-lite"/>
    </source>
</evidence>
<keyword evidence="3" id="KW-0969">Cilium</keyword>
<evidence type="ECO:0000256" key="1">
    <source>
        <dbReference type="ARBA" id="ARBA00022795"/>
    </source>
</evidence>
<keyword evidence="1" id="KW-1005">Bacterial flagellum biogenesis</keyword>
<organism evidence="3 4">
    <name type="scientific">Filobacillus milosensis</name>
    <dbReference type="NCBI Taxonomy" id="94137"/>
    <lineage>
        <taxon>Bacteria</taxon>
        <taxon>Bacillati</taxon>
        <taxon>Bacillota</taxon>
        <taxon>Bacilli</taxon>
        <taxon>Bacillales</taxon>
        <taxon>Bacillaceae</taxon>
        <taxon>Filobacillus</taxon>
    </lineage>
</organism>
<dbReference type="Pfam" id="PF05130">
    <property type="entry name" value="FlgN"/>
    <property type="match status" value="1"/>
</dbReference>
<evidence type="ECO:0000313" key="4">
    <source>
        <dbReference type="Proteomes" id="UP000297975"/>
    </source>
</evidence>